<dbReference type="AlphaFoldDB" id="A0A9D4TUJ1"/>
<evidence type="ECO:0000313" key="4">
    <source>
        <dbReference type="Proteomes" id="UP001055712"/>
    </source>
</evidence>
<keyword evidence="2" id="KW-1133">Transmembrane helix</keyword>
<gene>
    <name evidence="3" type="ORF">D9Q98_003006</name>
</gene>
<protein>
    <submittedName>
        <fullName evidence="3">Uncharacterized protein</fullName>
    </submittedName>
</protein>
<evidence type="ECO:0000313" key="3">
    <source>
        <dbReference type="EMBL" id="KAI3434952.1"/>
    </source>
</evidence>
<keyword evidence="2" id="KW-0812">Transmembrane</keyword>
<keyword evidence="4" id="KW-1185">Reference proteome</keyword>
<dbReference type="OrthoDB" id="10649130at2759"/>
<accession>A0A9D4TUJ1</accession>
<evidence type="ECO:0000256" key="2">
    <source>
        <dbReference type="SAM" id="Phobius"/>
    </source>
</evidence>
<name>A0A9D4TUJ1_CHLVU</name>
<sequence>MVLRLAGKELDPWTDSKAAQLLAAVGAVLTGDGVTVNGTSARLLHVQASTAADSGKRRRRLAGEAEGSELDSTAAIPSLYTATEVALIQAVLQASYSSSPALIRLVMVDATVSGLLATTMRLKGLSVSQARLLSVYRGSAEPANLTSSAPLTGTEDASPSTDSLTAAGSALDEERASQGLAPWQVAITAASLLGAAAVTGLALWWFGCRGRHAAAERRPPSVGASRCVVKGSPTPVARSHSAASLDLEASHTPRHRQPFKQQGLDQHKGQGAAFNVHVVASSGSGVRLTSGVQLLPRTPAVQPARLSAFSTAAAEGGTVPSVVACEWMPSQPPQVMWEDDSAARVAQVAEQLACSQSRLASYSAANSATVPASLHSTPRKHRPQAAASVPASHGIDAGAGRPEHVKRAAARVQSGSPRRSSSRARGHFAVKDVAGGMARAISRLGRSDKQACDALPQADLT</sequence>
<comment type="caution">
    <text evidence="3">The sequence shown here is derived from an EMBL/GenBank/DDBJ whole genome shotgun (WGS) entry which is preliminary data.</text>
</comment>
<feature type="region of interest" description="Disordered" evidence="1">
    <location>
        <begin position="371"/>
        <end position="430"/>
    </location>
</feature>
<dbReference type="Proteomes" id="UP001055712">
    <property type="component" value="Unassembled WGS sequence"/>
</dbReference>
<feature type="compositionally biased region" description="Polar residues" evidence="1">
    <location>
        <begin position="144"/>
        <end position="166"/>
    </location>
</feature>
<organism evidence="3 4">
    <name type="scientific">Chlorella vulgaris</name>
    <name type="common">Green alga</name>
    <dbReference type="NCBI Taxonomy" id="3077"/>
    <lineage>
        <taxon>Eukaryota</taxon>
        <taxon>Viridiplantae</taxon>
        <taxon>Chlorophyta</taxon>
        <taxon>core chlorophytes</taxon>
        <taxon>Trebouxiophyceae</taxon>
        <taxon>Chlorellales</taxon>
        <taxon>Chlorellaceae</taxon>
        <taxon>Chlorella clade</taxon>
        <taxon>Chlorella</taxon>
    </lineage>
</organism>
<keyword evidence="2" id="KW-0472">Membrane</keyword>
<dbReference type="EMBL" id="SIDB01000003">
    <property type="protein sequence ID" value="KAI3434952.1"/>
    <property type="molecule type" value="Genomic_DNA"/>
</dbReference>
<proteinExistence type="predicted"/>
<evidence type="ECO:0000256" key="1">
    <source>
        <dbReference type="SAM" id="MobiDB-lite"/>
    </source>
</evidence>
<reference evidence="3" key="2">
    <citation type="submission" date="2020-11" db="EMBL/GenBank/DDBJ databases">
        <authorList>
            <person name="Cecchin M."/>
            <person name="Marcolungo L."/>
            <person name="Rossato M."/>
            <person name="Girolomoni L."/>
            <person name="Cosentino E."/>
            <person name="Cuine S."/>
            <person name="Li-Beisson Y."/>
            <person name="Delledonne M."/>
            <person name="Ballottari M."/>
        </authorList>
    </citation>
    <scope>NUCLEOTIDE SEQUENCE</scope>
    <source>
        <strain evidence="3">211/11P</strain>
        <tissue evidence="3">Whole cell</tissue>
    </source>
</reference>
<reference evidence="3" key="1">
    <citation type="journal article" date="2019" name="Plant J.">
        <title>Chlorella vulgaris genome assembly and annotation reveals the molecular basis for metabolic acclimation to high light conditions.</title>
        <authorList>
            <person name="Cecchin M."/>
            <person name="Marcolungo L."/>
            <person name="Rossato M."/>
            <person name="Girolomoni L."/>
            <person name="Cosentino E."/>
            <person name="Cuine S."/>
            <person name="Li-Beisson Y."/>
            <person name="Delledonne M."/>
            <person name="Ballottari M."/>
        </authorList>
    </citation>
    <scope>NUCLEOTIDE SEQUENCE</scope>
    <source>
        <strain evidence="3">211/11P</strain>
    </source>
</reference>
<feature type="region of interest" description="Disordered" evidence="1">
    <location>
        <begin position="143"/>
        <end position="171"/>
    </location>
</feature>
<feature type="transmembrane region" description="Helical" evidence="2">
    <location>
        <begin position="185"/>
        <end position="207"/>
    </location>
</feature>